<comment type="caution">
    <text evidence="3">The sequence shown here is derived from an EMBL/GenBank/DDBJ whole genome shotgun (WGS) entry which is preliminary data.</text>
</comment>
<evidence type="ECO:0000313" key="3">
    <source>
        <dbReference type="EMBL" id="TDP11180.1"/>
    </source>
</evidence>
<dbReference type="PANTHER" id="PTHR47515">
    <property type="entry name" value="LOW CALCIUM RESPONSE LOCUS PROTEIN T"/>
    <property type="match status" value="1"/>
</dbReference>
<dbReference type="InterPro" id="IPR002514">
    <property type="entry name" value="Transposase_8"/>
</dbReference>
<dbReference type="GO" id="GO:0004803">
    <property type="term" value="F:transposase activity"/>
    <property type="evidence" value="ECO:0007669"/>
    <property type="project" value="InterPro"/>
</dbReference>
<reference evidence="3 4" key="1">
    <citation type="submission" date="2019-03" db="EMBL/GenBank/DDBJ databases">
        <title>Genomic Encyclopedia of Type Strains, Phase IV (KMG-IV): sequencing the most valuable type-strain genomes for metagenomic binning, comparative biology and taxonomic classification.</title>
        <authorList>
            <person name="Goeker M."/>
        </authorList>
    </citation>
    <scope>NUCLEOTIDE SEQUENCE [LARGE SCALE GENOMIC DNA]</scope>
    <source>
        <strain evidence="3 4">DSM 25082</strain>
    </source>
</reference>
<dbReference type="InterPro" id="IPR012337">
    <property type="entry name" value="RNaseH-like_sf"/>
</dbReference>
<evidence type="ECO:0000256" key="1">
    <source>
        <dbReference type="SAM" id="Coils"/>
    </source>
</evidence>
<dbReference type="EMBL" id="SNXE01000003">
    <property type="protein sequence ID" value="TDP11180.1"/>
    <property type="molecule type" value="Genomic_DNA"/>
</dbReference>
<name>A0A4R6NBX8_9BURK</name>
<dbReference type="InterPro" id="IPR009057">
    <property type="entry name" value="Homeodomain-like_sf"/>
</dbReference>
<dbReference type="PANTHER" id="PTHR47515:SF1">
    <property type="entry name" value="BLR2054 PROTEIN"/>
    <property type="match status" value="1"/>
</dbReference>
<dbReference type="GO" id="GO:0015074">
    <property type="term" value="P:DNA integration"/>
    <property type="evidence" value="ECO:0007669"/>
    <property type="project" value="InterPro"/>
</dbReference>
<sequence>MGISEQTFYRWSKQYGSLKPDQARELKRLQKENARLKKLVADLSLDKAILQDIAAKDGPARAEGAGPGLCPGHLRHQSASGLPTGSGIAKHALLRTPQGSPAGVATTHAGVGPYARALGLQAAARAVEPRGLGKPTDNSFVETFNGSLRDECLNVNWFASLAEAQGLQEAWRQDYNESRPHSALSELTPAEYARRIKEMGPAYWPRNRPELAPRVARRIQADQREPSS</sequence>
<dbReference type="SUPFAM" id="SSF53098">
    <property type="entry name" value="Ribonuclease H-like"/>
    <property type="match status" value="1"/>
</dbReference>
<gene>
    <name evidence="3" type="ORF">DFR39_103103</name>
</gene>
<dbReference type="GO" id="GO:0006313">
    <property type="term" value="P:DNA transposition"/>
    <property type="evidence" value="ECO:0007669"/>
    <property type="project" value="InterPro"/>
</dbReference>
<dbReference type="Pfam" id="PF01527">
    <property type="entry name" value="HTH_Tnp_1"/>
    <property type="match status" value="1"/>
</dbReference>
<dbReference type="Proteomes" id="UP000295357">
    <property type="component" value="Unassembled WGS sequence"/>
</dbReference>
<feature type="domain" description="Integrase catalytic" evidence="2">
    <location>
        <begin position="133"/>
        <end position="189"/>
    </location>
</feature>
<evidence type="ECO:0000313" key="4">
    <source>
        <dbReference type="Proteomes" id="UP000295357"/>
    </source>
</evidence>
<feature type="coiled-coil region" evidence="1">
    <location>
        <begin position="19"/>
        <end position="46"/>
    </location>
</feature>
<accession>A0A4R6NBX8</accession>
<dbReference type="AlphaFoldDB" id="A0A4R6NBX8"/>
<proteinExistence type="predicted"/>
<dbReference type="SUPFAM" id="SSF46689">
    <property type="entry name" value="Homeodomain-like"/>
    <property type="match status" value="1"/>
</dbReference>
<evidence type="ECO:0000259" key="2">
    <source>
        <dbReference type="Pfam" id="PF13683"/>
    </source>
</evidence>
<protein>
    <submittedName>
        <fullName evidence="3">Transposase</fullName>
    </submittedName>
</protein>
<dbReference type="InterPro" id="IPR001584">
    <property type="entry name" value="Integrase_cat-core"/>
</dbReference>
<keyword evidence="1" id="KW-0175">Coiled coil</keyword>
<organism evidence="3 4">
    <name type="scientific">Roseateles asaccharophilus</name>
    <dbReference type="NCBI Taxonomy" id="582607"/>
    <lineage>
        <taxon>Bacteria</taxon>
        <taxon>Pseudomonadati</taxon>
        <taxon>Pseudomonadota</taxon>
        <taxon>Betaproteobacteria</taxon>
        <taxon>Burkholderiales</taxon>
        <taxon>Sphaerotilaceae</taxon>
        <taxon>Roseateles</taxon>
    </lineage>
</organism>
<keyword evidence="4" id="KW-1185">Reference proteome</keyword>
<dbReference type="GO" id="GO:0003677">
    <property type="term" value="F:DNA binding"/>
    <property type="evidence" value="ECO:0007669"/>
    <property type="project" value="InterPro"/>
</dbReference>
<dbReference type="Pfam" id="PF13683">
    <property type="entry name" value="rve_3"/>
    <property type="match status" value="1"/>
</dbReference>